<dbReference type="NCBIfam" id="NF003353">
    <property type="entry name" value="PRK04387.1"/>
    <property type="match status" value="1"/>
</dbReference>
<dbReference type="Proteomes" id="UP000315103">
    <property type="component" value="Unassembled WGS sequence"/>
</dbReference>
<dbReference type="OrthoDB" id="1649074at2"/>
<reference evidence="1 2" key="1">
    <citation type="submission" date="2019-07" db="EMBL/GenBank/DDBJ databases">
        <title>Salinicoccus cyprini sp. nov., isolated from gastro-intestinal tract of mirror carp, Cyprinus carpio var. specularis, collected from Gobind Sagar Reservoir, Himachal Pradesh, India.</title>
        <authorList>
            <person name="Talwar C."/>
            <person name="Singh A.K."/>
            <person name="Lal R."/>
            <person name="Negi R.K."/>
        </authorList>
    </citation>
    <scope>NUCLEOTIDE SEQUENCE [LARGE SCALE GENOMIC DNA]</scope>
    <source>
        <strain evidence="1 2">CT19</strain>
    </source>
</reference>
<accession>A0A558AXT8</accession>
<evidence type="ECO:0000313" key="2">
    <source>
        <dbReference type="Proteomes" id="UP000315103"/>
    </source>
</evidence>
<dbReference type="Gene3D" id="1.10.220.80">
    <property type="entry name" value="BH2638-like"/>
    <property type="match status" value="1"/>
</dbReference>
<gene>
    <name evidence="1" type="ORF">FO441_01965</name>
</gene>
<dbReference type="SUPFAM" id="SSF158504">
    <property type="entry name" value="BH2638-like"/>
    <property type="match status" value="1"/>
</dbReference>
<sequence length="90" mass="10429">MEEYSYPIDVDWTTEEIIDVVDFFEAIEKADEKGIIASELKDKYRKFKVVVPGKAQEKALFREFKENSDLEAYSAVKMLKDADDSDVIKI</sequence>
<dbReference type="InterPro" id="IPR007920">
    <property type="entry name" value="UPF0223"/>
</dbReference>
<dbReference type="EMBL" id="VMSJ01000001">
    <property type="protein sequence ID" value="TVT29065.1"/>
    <property type="molecule type" value="Genomic_DNA"/>
</dbReference>
<evidence type="ECO:0000313" key="1">
    <source>
        <dbReference type="EMBL" id="TVT29065.1"/>
    </source>
</evidence>
<keyword evidence="2" id="KW-1185">Reference proteome</keyword>
<proteinExistence type="predicted"/>
<dbReference type="AlphaFoldDB" id="A0A558AXT8"/>
<organism evidence="1 2">
    <name type="scientific">Salinicoccus cyprini</name>
    <dbReference type="NCBI Taxonomy" id="2493691"/>
    <lineage>
        <taxon>Bacteria</taxon>
        <taxon>Bacillati</taxon>
        <taxon>Bacillota</taxon>
        <taxon>Bacilli</taxon>
        <taxon>Bacillales</taxon>
        <taxon>Staphylococcaceae</taxon>
        <taxon>Salinicoccus</taxon>
    </lineage>
</organism>
<dbReference type="PIRSF" id="PIRSF037260">
    <property type="entry name" value="UPF0223"/>
    <property type="match status" value="1"/>
</dbReference>
<protein>
    <submittedName>
        <fullName evidence="1">Uncharacterized protein</fullName>
    </submittedName>
</protein>
<dbReference type="RefSeq" id="WP_145285019.1">
    <property type="nucleotide sequence ID" value="NZ_VMSJ01000001.1"/>
</dbReference>
<comment type="caution">
    <text evidence="1">The sequence shown here is derived from an EMBL/GenBank/DDBJ whole genome shotgun (WGS) entry which is preliminary data.</text>
</comment>
<name>A0A558AXT8_9STAP</name>
<dbReference type="Pfam" id="PF05256">
    <property type="entry name" value="UPF0223"/>
    <property type="match status" value="1"/>
</dbReference>
<dbReference type="InterPro" id="IPR023324">
    <property type="entry name" value="BH2638-like_sf"/>
</dbReference>